<name>A0A6A4RQH1_SCOMX</name>
<protein>
    <submittedName>
        <fullName evidence="1">Uncharacterized protein</fullName>
    </submittedName>
</protein>
<sequence length="137" mass="15170">MMYIQHDLVEVLWLALEEDGRQQIRPMMGNTLVLGSTPTEIARASASLGGAEPTLFVIVVTSTETTTTAAAQRRKDPDFKPVGPNRILKSQGVRAKPISQCRRRCRPPAPSPPNILHYGCRVIRRAPVQLGRLRVCD</sequence>
<proteinExistence type="predicted"/>
<reference evidence="1 2" key="1">
    <citation type="submission" date="2019-06" db="EMBL/GenBank/DDBJ databases">
        <title>Draft genomes of female and male turbot (Scophthalmus maximus).</title>
        <authorList>
            <person name="Xu H."/>
            <person name="Xu X.-W."/>
            <person name="Shao C."/>
            <person name="Chen S."/>
        </authorList>
    </citation>
    <scope>NUCLEOTIDE SEQUENCE [LARGE SCALE GENOMIC DNA]</scope>
    <source>
        <strain evidence="1">Ysfricsl-2016a</strain>
        <tissue evidence="1">Blood</tissue>
    </source>
</reference>
<evidence type="ECO:0000313" key="2">
    <source>
        <dbReference type="Proteomes" id="UP000438429"/>
    </source>
</evidence>
<comment type="caution">
    <text evidence="1">The sequence shown here is derived from an EMBL/GenBank/DDBJ whole genome shotgun (WGS) entry which is preliminary data.</text>
</comment>
<dbReference type="EMBL" id="VEVO01000021">
    <property type="protein sequence ID" value="KAF0024243.1"/>
    <property type="molecule type" value="Genomic_DNA"/>
</dbReference>
<accession>A0A6A4RQH1</accession>
<gene>
    <name evidence="1" type="ORF">F2P81_023045</name>
</gene>
<organism evidence="1 2">
    <name type="scientific">Scophthalmus maximus</name>
    <name type="common">Turbot</name>
    <name type="synonym">Psetta maxima</name>
    <dbReference type="NCBI Taxonomy" id="52904"/>
    <lineage>
        <taxon>Eukaryota</taxon>
        <taxon>Metazoa</taxon>
        <taxon>Chordata</taxon>
        <taxon>Craniata</taxon>
        <taxon>Vertebrata</taxon>
        <taxon>Euteleostomi</taxon>
        <taxon>Actinopterygii</taxon>
        <taxon>Neopterygii</taxon>
        <taxon>Teleostei</taxon>
        <taxon>Neoteleostei</taxon>
        <taxon>Acanthomorphata</taxon>
        <taxon>Carangaria</taxon>
        <taxon>Pleuronectiformes</taxon>
        <taxon>Pleuronectoidei</taxon>
        <taxon>Scophthalmidae</taxon>
        <taxon>Scophthalmus</taxon>
    </lineage>
</organism>
<dbReference type="AlphaFoldDB" id="A0A6A4RQH1"/>
<dbReference type="Proteomes" id="UP000438429">
    <property type="component" value="Unassembled WGS sequence"/>
</dbReference>
<evidence type="ECO:0000313" key="1">
    <source>
        <dbReference type="EMBL" id="KAF0024243.1"/>
    </source>
</evidence>